<dbReference type="Gene3D" id="3.30.930.10">
    <property type="entry name" value="Bira Bifunctional Protein, Domain 2"/>
    <property type="match status" value="1"/>
</dbReference>
<dbReference type="KEGG" id="hadh:FRZ61_18500"/>
<comment type="miscellaneous">
    <text evidence="5">In the reaction, the free carboxyl group of octanoic acid is attached via an amide linkage to the epsilon-amino group of a specific lysine residue of lipoyl domains of lipoate-dependent enzymes.</text>
</comment>
<evidence type="ECO:0000259" key="7">
    <source>
        <dbReference type="PROSITE" id="PS51733"/>
    </source>
</evidence>
<evidence type="ECO:0000256" key="6">
    <source>
        <dbReference type="SAM" id="MobiDB-lite"/>
    </source>
</evidence>
<dbReference type="AlphaFoldDB" id="A0A5J6MX94"/>
<evidence type="ECO:0000256" key="5">
    <source>
        <dbReference type="HAMAP-Rule" id="MF_00013"/>
    </source>
</evidence>
<proteinExistence type="inferred from homology"/>
<protein>
    <recommendedName>
        <fullName evidence="5">Octanoyltransferase</fullName>
        <ecNumber evidence="5">2.3.1.181</ecNumber>
    </recommendedName>
    <alternativeName>
        <fullName evidence="5">Lipoate-protein ligase B</fullName>
    </alternativeName>
    <alternativeName>
        <fullName evidence="5">Lipoyl/octanoyl transferase</fullName>
    </alternativeName>
    <alternativeName>
        <fullName evidence="5">Octanoyl-[acyl-carrier-protein]-protein N-octanoyltransferase</fullName>
    </alternativeName>
</protein>
<accession>A0A5J6MX94</accession>
<dbReference type="Proteomes" id="UP000325797">
    <property type="component" value="Chromosome"/>
</dbReference>
<dbReference type="SUPFAM" id="SSF55681">
    <property type="entry name" value="Class II aaRS and biotin synthetases"/>
    <property type="match status" value="1"/>
</dbReference>
<dbReference type="NCBIfam" id="TIGR00214">
    <property type="entry name" value="lipB"/>
    <property type="match status" value="1"/>
</dbReference>
<keyword evidence="2 5" id="KW-0808">Transferase</keyword>
<evidence type="ECO:0000256" key="4">
    <source>
        <dbReference type="ARBA" id="ARBA00024732"/>
    </source>
</evidence>
<comment type="catalytic activity">
    <reaction evidence="5">
        <text>octanoyl-[ACP] + L-lysyl-[protein] = N(6)-octanoyl-L-lysyl-[protein] + holo-[ACP] + H(+)</text>
        <dbReference type="Rhea" id="RHEA:17665"/>
        <dbReference type="Rhea" id="RHEA-COMP:9636"/>
        <dbReference type="Rhea" id="RHEA-COMP:9685"/>
        <dbReference type="Rhea" id="RHEA-COMP:9752"/>
        <dbReference type="Rhea" id="RHEA-COMP:9928"/>
        <dbReference type="ChEBI" id="CHEBI:15378"/>
        <dbReference type="ChEBI" id="CHEBI:29969"/>
        <dbReference type="ChEBI" id="CHEBI:64479"/>
        <dbReference type="ChEBI" id="CHEBI:78463"/>
        <dbReference type="ChEBI" id="CHEBI:78809"/>
        <dbReference type="EC" id="2.3.1.181"/>
    </reaction>
</comment>
<comment type="similarity">
    <text evidence="5">Belongs to the LipB family.</text>
</comment>
<sequence>MNRLRPKPAEIKEDRPLSESAPETHTRVAPAAPVEWRVSDGLTPYPEAVAAMEARAAAIARGETSELVWLVEHPPLYTAGTSAKAEDLLEPGRFPVFETGRGGQFTYHGPGQRVAYTMLSIAARGGDIRRFVRDLEEWIIRTLARFNIKGERREGRVGIWIARPGGIEDKIAALGIRVRRGVTYHGIAINLDPDLGHFSGIVPCGIQGGVTSPYGVTSMVREGILASMPELDMALRGAFEEVFGGTTLSRHSRESGNPS</sequence>
<evidence type="ECO:0000256" key="3">
    <source>
        <dbReference type="ARBA" id="ARBA00023315"/>
    </source>
</evidence>
<gene>
    <name evidence="5 8" type="primary">lipB</name>
    <name evidence="8" type="ORF">FRZ61_18500</name>
</gene>
<dbReference type="PROSITE" id="PS51733">
    <property type="entry name" value="BPL_LPL_CATALYTIC"/>
    <property type="match status" value="1"/>
</dbReference>
<feature type="binding site" evidence="5">
    <location>
        <begin position="173"/>
        <end position="175"/>
    </location>
    <ligand>
        <name>substrate</name>
    </ligand>
</feature>
<dbReference type="EC" id="2.3.1.181" evidence="5"/>
<dbReference type="GO" id="GO:0005737">
    <property type="term" value="C:cytoplasm"/>
    <property type="evidence" value="ECO:0007669"/>
    <property type="project" value="UniProtKB-SubCell"/>
</dbReference>
<evidence type="ECO:0000256" key="1">
    <source>
        <dbReference type="ARBA" id="ARBA00004821"/>
    </source>
</evidence>
<dbReference type="HAMAP" id="MF_00013">
    <property type="entry name" value="LipB"/>
    <property type="match status" value="1"/>
</dbReference>
<dbReference type="PANTHER" id="PTHR10993:SF7">
    <property type="entry name" value="LIPOYLTRANSFERASE 2, MITOCHONDRIAL-RELATED"/>
    <property type="match status" value="1"/>
</dbReference>
<dbReference type="UniPathway" id="UPA00538">
    <property type="reaction ID" value="UER00592"/>
</dbReference>
<name>A0A5J6MX94_9PROT</name>
<dbReference type="InterPro" id="IPR000544">
    <property type="entry name" value="Octanoyltransferase"/>
</dbReference>
<dbReference type="NCBIfam" id="NF010921">
    <property type="entry name" value="PRK14341.1"/>
    <property type="match status" value="1"/>
</dbReference>
<dbReference type="Pfam" id="PF21948">
    <property type="entry name" value="LplA-B_cat"/>
    <property type="match status" value="1"/>
</dbReference>
<dbReference type="GO" id="GO:0033819">
    <property type="term" value="F:lipoyl(octanoyl) transferase activity"/>
    <property type="evidence" value="ECO:0007669"/>
    <property type="project" value="UniProtKB-EC"/>
</dbReference>
<dbReference type="InterPro" id="IPR004143">
    <property type="entry name" value="BPL_LPL_catalytic"/>
</dbReference>
<comment type="subcellular location">
    <subcellularLocation>
        <location evidence="5">Cytoplasm</location>
    </subcellularLocation>
</comment>
<dbReference type="PANTHER" id="PTHR10993">
    <property type="entry name" value="OCTANOYLTRANSFERASE"/>
    <property type="match status" value="1"/>
</dbReference>
<feature type="active site" description="Acyl-thioester intermediate" evidence="5">
    <location>
        <position position="204"/>
    </location>
</feature>
<dbReference type="CDD" id="cd16444">
    <property type="entry name" value="LipB"/>
    <property type="match status" value="1"/>
</dbReference>
<dbReference type="EMBL" id="CP042582">
    <property type="protein sequence ID" value="QEX21921.1"/>
    <property type="molecule type" value="Genomic_DNA"/>
</dbReference>
<dbReference type="InterPro" id="IPR045864">
    <property type="entry name" value="aa-tRNA-synth_II/BPL/LPL"/>
</dbReference>
<feature type="compositionally biased region" description="Basic and acidic residues" evidence="6">
    <location>
        <begin position="7"/>
        <end position="26"/>
    </location>
</feature>
<feature type="site" description="Lowers pKa of active site Cys" evidence="5">
    <location>
        <position position="170"/>
    </location>
</feature>
<dbReference type="InterPro" id="IPR020605">
    <property type="entry name" value="Octanoyltransferase_CS"/>
</dbReference>
<feature type="region of interest" description="Disordered" evidence="6">
    <location>
        <begin position="1"/>
        <end position="28"/>
    </location>
</feature>
<comment type="pathway">
    <text evidence="1 5">Protein modification; protein lipoylation via endogenous pathway; protein N(6)-(lipoyl)lysine from octanoyl-[acyl-carrier-protein]: step 1/2.</text>
</comment>
<comment type="function">
    <text evidence="4 5">Catalyzes the transfer of endogenously produced octanoic acid from octanoyl-acyl-carrier-protein onto the lipoyl domains of lipoate-dependent enzymes. Lipoyl-ACP can also act as a substrate although octanoyl-ACP is likely to be the physiological substrate.</text>
</comment>
<feature type="binding site" evidence="5">
    <location>
        <begin position="186"/>
        <end position="188"/>
    </location>
    <ligand>
        <name>substrate</name>
    </ligand>
</feature>
<dbReference type="PROSITE" id="PS01313">
    <property type="entry name" value="LIPB"/>
    <property type="match status" value="1"/>
</dbReference>
<evidence type="ECO:0000256" key="2">
    <source>
        <dbReference type="ARBA" id="ARBA00022679"/>
    </source>
</evidence>
<keyword evidence="9" id="KW-1185">Reference proteome</keyword>
<keyword evidence="3 5" id="KW-0012">Acyltransferase</keyword>
<evidence type="ECO:0000313" key="9">
    <source>
        <dbReference type="Proteomes" id="UP000325797"/>
    </source>
</evidence>
<dbReference type="GO" id="GO:0009249">
    <property type="term" value="P:protein lipoylation"/>
    <property type="evidence" value="ECO:0007669"/>
    <property type="project" value="InterPro"/>
</dbReference>
<evidence type="ECO:0000313" key="8">
    <source>
        <dbReference type="EMBL" id="QEX21921.1"/>
    </source>
</evidence>
<dbReference type="NCBIfam" id="NF010925">
    <property type="entry name" value="PRK14345.1"/>
    <property type="match status" value="1"/>
</dbReference>
<organism evidence="8 9">
    <name type="scientific">Hypericibacter adhaerens</name>
    <dbReference type="NCBI Taxonomy" id="2602016"/>
    <lineage>
        <taxon>Bacteria</taxon>
        <taxon>Pseudomonadati</taxon>
        <taxon>Pseudomonadota</taxon>
        <taxon>Alphaproteobacteria</taxon>
        <taxon>Rhodospirillales</taxon>
        <taxon>Dongiaceae</taxon>
        <taxon>Hypericibacter</taxon>
    </lineage>
</organism>
<keyword evidence="5" id="KW-0963">Cytoplasm</keyword>
<reference evidence="8 9" key="1">
    <citation type="submission" date="2019-08" db="EMBL/GenBank/DDBJ databases">
        <title>Hyperibacter terrae gen. nov., sp. nov. and Hyperibacter viscosus sp. nov., two new members in the family Rhodospirillaceae isolated from the rhizosphere of Hypericum perforatum.</title>
        <authorList>
            <person name="Noviana Z."/>
        </authorList>
    </citation>
    <scope>NUCLEOTIDE SEQUENCE [LARGE SCALE GENOMIC DNA]</scope>
    <source>
        <strain evidence="8 9">R5959</strain>
    </source>
</reference>
<feature type="binding site" evidence="5">
    <location>
        <begin position="101"/>
        <end position="108"/>
    </location>
    <ligand>
        <name>substrate</name>
    </ligand>
</feature>
<feature type="domain" description="BPL/LPL catalytic" evidence="7">
    <location>
        <begin position="62"/>
        <end position="247"/>
    </location>
</feature>